<dbReference type="GeneID" id="93680406"/>
<evidence type="ECO:0000256" key="4">
    <source>
        <dbReference type="ARBA" id="ARBA00022475"/>
    </source>
</evidence>
<keyword evidence="4 14" id="KW-1003">Cell membrane</keyword>
<dbReference type="HAMAP" id="MF_00286">
    <property type="entry name" value="DsbB"/>
    <property type="match status" value="1"/>
</dbReference>
<evidence type="ECO:0000256" key="2">
    <source>
        <dbReference type="ARBA" id="ARBA00008823"/>
    </source>
</evidence>
<keyword evidence="13 14" id="KW-0676">Redox-active center</keyword>
<reference evidence="16 19" key="2">
    <citation type="submission" date="2024-01" db="EMBL/GenBank/DDBJ databases">
        <title>Unpublished Manusciprt.</title>
        <authorList>
            <person name="Duman M."/>
            <person name="Valdes E.G."/>
            <person name="Ajmi N."/>
            <person name="Altun S."/>
            <person name="Saticioglu I.B."/>
        </authorList>
    </citation>
    <scope>NUCLEOTIDE SEQUENCE [LARGE SCALE GENOMIC DNA]</scope>
    <source>
        <strain evidence="16 19">139P</strain>
    </source>
</reference>
<evidence type="ECO:0000313" key="18">
    <source>
        <dbReference type="Proteomes" id="UP000199221"/>
    </source>
</evidence>
<dbReference type="Pfam" id="PF02600">
    <property type="entry name" value="DsbB"/>
    <property type="match status" value="1"/>
</dbReference>
<proteinExistence type="inferred from homology"/>
<keyword evidence="3 14" id="KW-0813">Transport</keyword>
<evidence type="ECO:0000256" key="5">
    <source>
        <dbReference type="ARBA" id="ARBA00022519"/>
    </source>
</evidence>
<dbReference type="PANTHER" id="PTHR36570">
    <property type="entry name" value="DISULFIDE BOND FORMATION PROTEIN B"/>
    <property type="match status" value="1"/>
</dbReference>
<keyword evidence="9 14" id="KW-0560">Oxidoreductase</keyword>
<gene>
    <name evidence="14" type="primary">dsbB</name>
    <name evidence="17" type="ORF">SAMN05216230_103340</name>
    <name evidence="16" type="ORF">V0R55_00765</name>
</gene>
<protein>
    <recommendedName>
        <fullName evidence="14">Disulfide bond formation protein B</fullName>
    </recommendedName>
    <alternativeName>
        <fullName evidence="14">Disulfide oxidoreductase</fullName>
    </alternativeName>
</protein>
<comment type="similarity">
    <text evidence="2 14">Belongs to the DsbB family.</text>
</comment>
<feature type="disulfide bond" description="Redox-active" evidence="14">
    <location>
        <begin position="36"/>
        <end position="39"/>
    </location>
</feature>
<feature type="topological domain" description="Periplasmic" evidence="14">
    <location>
        <begin position="83"/>
        <end position="137"/>
    </location>
</feature>
<comment type="subcellular location">
    <subcellularLocation>
        <location evidence="1">Cell inner membrane</location>
        <topology evidence="1">Multi-pass membrane protein</topology>
    </subcellularLocation>
    <subcellularLocation>
        <location evidence="14">Cell membrane</location>
        <topology evidence="14">Multi-pass membrane protein</topology>
    </subcellularLocation>
</comment>
<organism evidence="17 18">
    <name type="scientific">Pseudomonas soli</name>
    <dbReference type="NCBI Taxonomy" id="1306993"/>
    <lineage>
        <taxon>Bacteria</taxon>
        <taxon>Pseudomonadati</taxon>
        <taxon>Pseudomonadota</taxon>
        <taxon>Gammaproteobacteria</taxon>
        <taxon>Pseudomonadales</taxon>
        <taxon>Pseudomonadaceae</taxon>
        <taxon>Pseudomonas</taxon>
    </lineage>
</organism>
<dbReference type="GO" id="GO:0005886">
    <property type="term" value="C:plasma membrane"/>
    <property type="evidence" value="ECO:0007669"/>
    <property type="project" value="UniProtKB-SubCell"/>
</dbReference>
<dbReference type="EMBL" id="JAZDQQ010000001">
    <property type="protein sequence ID" value="MEE1878675.1"/>
    <property type="molecule type" value="Genomic_DNA"/>
</dbReference>
<feature type="transmembrane region" description="Helical" evidence="15">
    <location>
        <begin position="138"/>
        <end position="159"/>
    </location>
</feature>
<evidence type="ECO:0000256" key="7">
    <source>
        <dbReference type="ARBA" id="ARBA00022982"/>
    </source>
</evidence>
<comment type="function">
    <text evidence="14">Required for disulfide bond formation in some periplasmic proteins. Acts by oxidizing the DsbA protein.</text>
</comment>
<feature type="transmembrane region" description="Helical" evidence="15">
    <location>
        <begin position="67"/>
        <end position="86"/>
    </location>
</feature>
<evidence type="ECO:0000256" key="9">
    <source>
        <dbReference type="ARBA" id="ARBA00023002"/>
    </source>
</evidence>
<sequence>MSLACLRSFFFPAFLAAVSVLVASFRLENLVGLDPCALCFSQRLMLGLYALVCLAAVVHARHQRVHAWLALGFSVAGALLASRHVWLQAEPLPVSGCHLPLAHLMERPWAEILRTFLMGTPECVSVNWSFLDLTLPEWSLLAFLLLAAQPLSWLVVYRLRRGTLA</sequence>
<dbReference type="Proteomes" id="UP000199221">
    <property type="component" value="Unassembled WGS sequence"/>
</dbReference>
<dbReference type="GO" id="GO:0009055">
    <property type="term" value="F:electron transfer activity"/>
    <property type="evidence" value="ECO:0007669"/>
    <property type="project" value="UniProtKB-UniRule"/>
</dbReference>
<dbReference type="GO" id="GO:0006457">
    <property type="term" value="P:protein folding"/>
    <property type="evidence" value="ECO:0007669"/>
    <property type="project" value="InterPro"/>
</dbReference>
<keyword evidence="19" id="KW-1185">Reference proteome</keyword>
<evidence type="ECO:0000256" key="3">
    <source>
        <dbReference type="ARBA" id="ARBA00022448"/>
    </source>
</evidence>
<evidence type="ECO:0000256" key="15">
    <source>
        <dbReference type="SAM" id="Phobius"/>
    </source>
</evidence>
<keyword evidence="10 14" id="KW-0472">Membrane</keyword>
<reference evidence="17 18" key="1">
    <citation type="submission" date="2016-10" db="EMBL/GenBank/DDBJ databases">
        <authorList>
            <person name="de Groot N.N."/>
        </authorList>
    </citation>
    <scope>NUCLEOTIDE SEQUENCE [LARGE SCALE GENOMIC DNA]</scope>
    <source>
        <strain evidence="17 18">LMG 27941</strain>
    </source>
</reference>
<dbReference type="RefSeq" id="WP_094010919.1">
    <property type="nucleotide sequence ID" value="NZ_CP128543.1"/>
</dbReference>
<dbReference type="AlphaFoldDB" id="A0A1H9HSR1"/>
<dbReference type="GO" id="GO:0015035">
    <property type="term" value="F:protein-disulfide reductase activity"/>
    <property type="evidence" value="ECO:0007669"/>
    <property type="project" value="UniProtKB-UniRule"/>
</dbReference>
<evidence type="ECO:0000256" key="6">
    <source>
        <dbReference type="ARBA" id="ARBA00022692"/>
    </source>
</evidence>
<keyword evidence="8 14" id="KW-1133">Transmembrane helix</keyword>
<evidence type="ECO:0000256" key="13">
    <source>
        <dbReference type="ARBA" id="ARBA00023284"/>
    </source>
</evidence>
<feature type="topological domain" description="Periplasmic" evidence="14">
    <location>
        <begin position="27"/>
        <end position="44"/>
    </location>
</feature>
<dbReference type="InterPro" id="IPR003752">
    <property type="entry name" value="DiS_bond_form_DsbB/BdbC"/>
</dbReference>
<dbReference type="Proteomes" id="UP001329505">
    <property type="component" value="Unassembled WGS sequence"/>
</dbReference>
<name>A0A1H9HSR1_9PSED</name>
<evidence type="ECO:0000256" key="12">
    <source>
        <dbReference type="ARBA" id="ARBA00023186"/>
    </source>
</evidence>
<evidence type="ECO:0000256" key="1">
    <source>
        <dbReference type="ARBA" id="ARBA00004429"/>
    </source>
</evidence>
<accession>A0A1H9HSR1</accession>
<evidence type="ECO:0000256" key="8">
    <source>
        <dbReference type="ARBA" id="ARBA00022989"/>
    </source>
</evidence>
<evidence type="ECO:0000313" key="19">
    <source>
        <dbReference type="Proteomes" id="UP001329505"/>
    </source>
</evidence>
<dbReference type="Gene3D" id="1.20.1550.10">
    <property type="entry name" value="DsbB-like"/>
    <property type="match status" value="1"/>
</dbReference>
<dbReference type="PANTHER" id="PTHR36570:SF3">
    <property type="entry name" value="DISULFIDE BOND FORMATION PROTEIN B"/>
    <property type="match status" value="1"/>
</dbReference>
<comment type="caution">
    <text evidence="14">Lacks conserved residue(s) required for the propagation of feature annotation.</text>
</comment>
<keyword evidence="11 14" id="KW-1015">Disulfide bond</keyword>
<evidence type="ECO:0000256" key="10">
    <source>
        <dbReference type="ARBA" id="ARBA00023136"/>
    </source>
</evidence>
<dbReference type="InterPro" id="IPR050183">
    <property type="entry name" value="DsbB"/>
</dbReference>
<dbReference type="SUPFAM" id="SSF158442">
    <property type="entry name" value="DsbB-like"/>
    <property type="match status" value="1"/>
</dbReference>
<keyword evidence="5" id="KW-0997">Cell inner membrane</keyword>
<keyword evidence="7 14" id="KW-0249">Electron transport</keyword>
<dbReference type="InterPro" id="IPR023380">
    <property type="entry name" value="DsbB-like_sf"/>
</dbReference>
<evidence type="ECO:0000256" key="14">
    <source>
        <dbReference type="HAMAP-Rule" id="MF_00286"/>
    </source>
</evidence>
<keyword evidence="6 14" id="KW-0812">Transmembrane</keyword>
<keyword evidence="12 14" id="KW-0143">Chaperone</keyword>
<feature type="transmembrane region" description="Helical" evidence="15">
    <location>
        <begin position="40"/>
        <end position="60"/>
    </location>
</feature>
<feature type="topological domain" description="Cytoplasmic" evidence="14">
    <location>
        <begin position="1"/>
        <end position="9"/>
    </location>
</feature>
<dbReference type="InterPro" id="IPR022920">
    <property type="entry name" value="Disulphide_bond_form_DsbB"/>
</dbReference>
<evidence type="ECO:0000313" key="16">
    <source>
        <dbReference type="EMBL" id="MEE1878675.1"/>
    </source>
</evidence>
<feature type="topological domain" description="Cytoplasmic" evidence="14">
    <location>
        <begin position="157"/>
        <end position="165"/>
    </location>
</feature>
<dbReference type="EMBL" id="FOEQ01000003">
    <property type="protein sequence ID" value="SEQ65337.1"/>
    <property type="molecule type" value="Genomic_DNA"/>
</dbReference>
<evidence type="ECO:0000256" key="11">
    <source>
        <dbReference type="ARBA" id="ARBA00023157"/>
    </source>
</evidence>
<evidence type="ECO:0000313" key="17">
    <source>
        <dbReference type="EMBL" id="SEQ65337.1"/>
    </source>
</evidence>
<feature type="disulfide bond" description="Redox-active" evidence="14">
    <location>
        <begin position="97"/>
        <end position="123"/>
    </location>
</feature>